<dbReference type="EMBL" id="CAJZBQ010000041">
    <property type="protein sequence ID" value="CAG9326946.1"/>
    <property type="molecule type" value="Genomic_DNA"/>
</dbReference>
<sequence length="267" mass="32029">MYQMKNRLSEEQAARIIQRAIRNRKSRNNPATLQEMRHAELELLKLRHRQRLEAKEREYLFLSKLPAEAVLRLALKKQADAAVIIQAFWRGRKTRKLMERERLITQTVVTQPKSAPRKFQAPPDTFYKPIDPVRHEALIKQIRLKGRGNLEIYKEEYSKFLDRQVAWDKLRSQKYSDRNEVKYIIKSLETIKALNDPLKYTIQDATPQEVFIAKEIHKRKIPDPKKWWKGLENDDEWDLQILGGNVLDQIQNYKMEMYRNRRMEFAE</sequence>
<dbReference type="Gene3D" id="1.20.5.190">
    <property type="match status" value="1"/>
</dbReference>
<dbReference type="Proteomes" id="UP001162131">
    <property type="component" value="Unassembled WGS sequence"/>
</dbReference>
<dbReference type="InterPro" id="IPR000048">
    <property type="entry name" value="IQ_motif_EF-hand-BS"/>
</dbReference>
<evidence type="ECO:0000313" key="1">
    <source>
        <dbReference type="EMBL" id="CAG9326946.1"/>
    </source>
</evidence>
<organism evidence="1 2">
    <name type="scientific">Blepharisma stoltei</name>
    <dbReference type="NCBI Taxonomy" id="1481888"/>
    <lineage>
        <taxon>Eukaryota</taxon>
        <taxon>Sar</taxon>
        <taxon>Alveolata</taxon>
        <taxon>Ciliophora</taxon>
        <taxon>Postciliodesmatophora</taxon>
        <taxon>Heterotrichea</taxon>
        <taxon>Heterotrichida</taxon>
        <taxon>Blepharismidae</taxon>
        <taxon>Blepharisma</taxon>
    </lineage>
</organism>
<name>A0AAU9JQZ0_9CILI</name>
<dbReference type="PROSITE" id="PS50096">
    <property type="entry name" value="IQ"/>
    <property type="match status" value="1"/>
</dbReference>
<proteinExistence type="predicted"/>
<gene>
    <name evidence="1" type="ORF">BSTOLATCC_MIC42205</name>
</gene>
<dbReference type="CDD" id="cd23767">
    <property type="entry name" value="IQCD"/>
    <property type="match status" value="1"/>
</dbReference>
<dbReference type="SMART" id="SM00015">
    <property type="entry name" value="IQ"/>
    <property type="match status" value="2"/>
</dbReference>
<evidence type="ECO:0000313" key="2">
    <source>
        <dbReference type="Proteomes" id="UP001162131"/>
    </source>
</evidence>
<accession>A0AAU9JQZ0</accession>
<protein>
    <submittedName>
        <fullName evidence="1">Uncharacterized protein</fullName>
    </submittedName>
</protein>
<dbReference type="Pfam" id="PF00612">
    <property type="entry name" value="IQ"/>
    <property type="match status" value="1"/>
</dbReference>
<reference evidence="1" key="1">
    <citation type="submission" date="2021-09" db="EMBL/GenBank/DDBJ databases">
        <authorList>
            <consortium name="AG Swart"/>
            <person name="Singh M."/>
            <person name="Singh A."/>
            <person name="Seah K."/>
            <person name="Emmerich C."/>
        </authorList>
    </citation>
    <scope>NUCLEOTIDE SEQUENCE</scope>
    <source>
        <strain evidence="1">ATCC30299</strain>
    </source>
</reference>
<comment type="caution">
    <text evidence="1">The sequence shown here is derived from an EMBL/GenBank/DDBJ whole genome shotgun (WGS) entry which is preliminary data.</text>
</comment>
<dbReference type="AlphaFoldDB" id="A0AAU9JQZ0"/>
<keyword evidence="2" id="KW-1185">Reference proteome</keyword>